<evidence type="ECO:0000313" key="1">
    <source>
        <dbReference type="EMBL" id="GAI27012.1"/>
    </source>
</evidence>
<dbReference type="AlphaFoldDB" id="X1M5Y8"/>
<dbReference type="EMBL" id="BARV01020408">
    <property type="protein sequence ID" value="GAI27012.1"/>
    <property type="molecule type" value="Genomic_DNA"/>
</dbReference>
<sequence length="201" mass="23467">MSEKVVIIKSIIKLEDYVENENKFKYLFEIQLAPPGLKNFRPRFNFDKGGTLLVGDLVLNIEEEQYLESHPFPEWVVQLISKEGPIGLAYLIVPNLPNRFISRLNTMNYEKRIAKIDEVIKNLTTDDLIAFEYQIGVSIKVNANVPHTFIAKIAPEKNEKPPYLQVYEPNLKIFNEVLKFKTPYYKLPFHKLFCNFPFLIT</sequence>
<accession>X1M5Y8</accession>
<reference evidence="1" key="1">
    <citation type="journal article" date="2014" name="Front. Microbiol.">
        <title>High frequency of phylogenetically diverse reductive dehalogenase-homologous genes in deep subseafloor sedimentary metagenomes.</title>
        <authorList>
            <person name="Kawai M."/>
            <person name="Futagami T."/>
            <person name="Toyoda A."/>
            <person name="Takaki Y."/>
            <person name="Nishi S."/>
            <person name="Hori S."/>
            <person name="Arai W."/>
            <person name="Tsubouchi T."/>
            <person name="Morono Y."/>
            <person name="Uchiyama I."/>
            <person name="Ito T."/>
            <person name="Fujiyama A."/>
            <person name="Inagaki F."/>
            <person name="Takami H."/>
        </authorList>
    </citation>
    <scope>NUCLEOTIDE SEQUENCE</scope>
    <source>
        <strain evidence="1">Expedition CK06-06</strain>
    </source>
</reference>
<protein>
    <submittedName>
        <fullName evidence="1">Uncharacterized protein</fullName>
    </submittedName>
</protein>
<gene>
    <name evidence="1" type="ORF">S06H3_34067</name>
</gene>
<proteinExistence type="predicted"/>
<name>X1M5Y8_9ZZZZ</name>
<comment type="caution">
    <text evidence="1">The sequence shown here is derived from an EMBL/GenBank/DDBJ whole genome shotgun (WGS) entry which is preliminary data.</text>
</comment>
<organism evidence="1">
    <name type="scientific">marine sediment metagenome</name>
    <dbReference type="NCBI Taxonomy" id="412755"/>
    <lineage>
        <taxon>unclassified sequences</taxon>
        <taxon>metagenomes</taxon>
        <taxon>ecological metagenomes</taxon>
    </lineage>
</organism>